<evidence type="ECO:0000256" key="2">
    <source>
        <dbReference type="SAM" id="Phobius"/>
    </source>
</evidence>
<dbReference type="EMBL" id="CAJNDS010002516">
    <property type="protein sequence ID" value="CAE7507678.1"/>
    <property type="molecule type" value="Genomic_DNA"/>
</dbReference>
<feature type="region of interest" description="Disordered" evidence="1">
    <location>
        <begin position="403"/>
        <end position="432"/>
    </location>
</feature>
<dbReference type="OrthoDB" id="425965at2759"/>
<reference evidence="3" key="1">
    <citation type="submission" date="2021-02" db="EMBL/GenBank/DDBJ databases">
        <authorList>
            <person name="Dougan E. K."/>
            <person name="Rhodes N."/>
            <person name="Thang M."/>
            <person name="Chan C."/>
        </authorList>
    </citation>
    <scope>NUCLEOTIDE SEQUENCE</scope>
</reference>
<sequence>MAWYSYGNMLNALAVVISGLSYNRDTFADSLAMQQSQMYQEKNYHIAWIASVREEMRDFLTIFVGKLQNTGVLNTLLFGVSTGFLCEGQLDSEAPDSLAFAYYSSLITSMLYFGCSILFCFIGVESAYAESRKFLLKFVPDVHDAYNTDYITKLLQWEGKGEALRVPFVMEPRRLAEQKSKAGRAEHASGKDDFYEHFDGMMHDFNEPTQVEYLPKGDNTHFRQGNIGTTTADSDEERGKEIAQQEMNFNEIIGKYSLLWEPCSLASHDTMVLGVSALCQSFSYYLFGFDMGRSVWDRVGMHITMTIAGFAFAGQLSRLLTSKAELELEGQHDRGEERFCSGKMKHWVLRLLMMLGPAMVMTGVLCANGAVLLLGYALHGALPVYLAAFLFLSLRSLPQRRGLPPPHPEKLKRLRGKGFGGNKVEGDPGLEARDSPEPMLRQLLFESEKKAIQTAVFMKRLLLKSYIVAILPWSWLAVGAWQSVPMAPASRDSEVDAAEVNLTWSSDAFFSAHAMSCSQDGRVWLASEDGVFQIASGADGGAVESVDCPDLPVDESVRDITVRCSESGCWPVVLGKSSRIYSCHPEPDEALIPLTGLSGVSGVAFANEGFYVRKNDRILHIPSRKSVAPPLPGLVGFDILPNAEADDVFLFSADKVARSTRALLQTWALPSKMPPLRAACAIDRSTMLAVVQDPSSENHPRLLLFQLK</sequence>
<evidence type="ECO:0000313" key="4">
    <source>
        <dbReference type="Proteomes" id="UP000604046"/>
    </source>
</evidence>
<evidence type="ECO:0000313" key="3">
    <source>
        <dbReference type="EMBL" id="CAE7507678.1"/>
    </source>
</evidence>
<feature type="transmembrane region" description="Helical" evidence="2">
    <location>
        <begin position="100"/>
        <end position="124"/>
    </location>
</feature>
<dbReference type="Proteomes" id="UP000604046">
    <property type="component" value="Unassembled WGS sequence"/>
</dbReference>
<organism evidence="3 4">
    <name type="scientific">Symbiodinium natans</name>
    <dbReference type="NCBI Taxonomy" id="878477"/>
    <lineage>
        <taxon>Eukaryota</taxon>
        <taxon>Sar</taxon>
        <taxon>Alveolata</taxon>
        <taxon>Dinophyceae</taxon>
        <taxon>Suessiales</taxon>
        <taxon>Symbiodiniaceae</taxon>
        <taxon>Symbiodinium</taxon>
    </lineage>
</organism>
<keyword evidence="2" id="KW-0472">Membrane</keyword>
<feature type="transmembrane region" description="Helical" evidence="2">
    <location>
        <begin position="347"/>
        <end position="370"/>
    </location>
</feature>
<keyword evidence="4" id="KW-1185">Reference proteome</keyword>
<gene>
    <name evidence="3" type="primary">Birc2</name>
    <name evidence="3" type="ORF">SNAT2548_LOCUS28430</name>
</gene>
<dbReference type="AlphaFoldDB" id="A0A812T570"/>
<proteinExistence type="predicted"/>
<comment type="caution">
    <text evidence="3">The sequence shown here is derived from an EMBL/GenBank/DDBJ whole genome shotgun (WGS) entry which is preliminary data.</text>
</comment>
<evidence type="ECO:0000256" key="1">
    <source>
        <dbReference type="SAM" id="MobiDB-lite"/>
    </source>
</evidence>
<feature type="transmembrane region" description="Helical" evidence="2">
    <location>
        <begin position="376"/>
        <end position="394"/>
    </location>
</feature>
<protein>
    <submittedName>
        <fullName evidence="3">Birc2 protein</fullName>
    </submittedName>
</protein>
<keyword evidence="2" id="KW-1133">Transmembrane helix</keyword>
<name>A0A812T570_9DINO</name>
<keyword evidence="2" id="KW-0812">Transmembrane</keyword>
<accession>A0A812T570</accession>
<feature type="transmembrane region" description="Helical" evidence="2">
    <location>
        <begin position="461"/>
        <end position="481"/>
    </location>
</feature>